<feature type="domain" description="SH3b" evidence="2">
    <location>
        <begin position="58"/>
        <end position="109"/>
    </location>
</feature>
<name>A0A7H8NKF5_9ACTN</name>
<protein>
    <submittedName>
        <fullName evidence="3">SH3 domain-containing protein</fullName>
    </submittedName>
</protein>
<evidence type="ECO:0000313" key="3">
    <source>
        <dbReference type="EMBL" id="QKW55031.1"/>
    </source>
</evidence>
<feature type="chain" id="PRO_5028982429" evidence="1">
    <location>
        <begin position="28"/>
        <end position="119"/>
    </location>
</feature>
<keyword evidence="4" id="KW-1185">Reference proteome</keyword>
<keyword evidence="1" id="KW-0732">Signal</keyword>
<dbReference type="AlphaFoldDB" id="A0A7H8NKF5"/>
<organism evidence="3 4">
    <name type="scientific">Streptomyces buecherae</name>
    <dbReference type="NCBI Taxonomy" id="2763006"/>
    <lineage>
        <taxon>Bacteria</taxon>
        <taxon>Bacillati</taxon>
        <taxon>Actinomycetota</taxon>
        <taxon>Actinomycetes</taxon>
        <taxon>Kitasatosporales</taxon>
        <taxon>Streptomycetaceae</taxon>
        <taxon>Streptomyces</taxon>
    </lineage>
</organism>
<proteinExistence type="predicted"/>
<evidence type="ECO:0000256" key="1">
    <source>
        <dbReference type="SAM" id="SignalP"/>
    </source>
</evidence>
<dbReference type="RefSeq" id="WP_176166661.1">
    <property type="nucleotide sequence ID" value="NZ_CP054930.1"/>
</dbReference>
<reference evidence="3 4" key="1">
    <citation type="submission" date="2020-06" db="EMBL/GenBank/DDBJ databases">
        <title>Genome mining for natural products.</title>
        <authorList>
            <person name="Zhang B."/>
            <person name="Shi J."/>
            <person name="Ge H."/>
        </authorList>
    </citation>
    <scope>NUCLEOTIDE SEQUENCE [LARGE SCALE GENOMIC DNA]</scope>
    <source>
        <strain evidence="3 4">NA00687</strain>
        <plasmid evidence="3 4">unnamed</plasmid>
    </source>
</reference>
<geneLocation type="plasmid" evidence="3 4">
    <name>unnamed</name>
</geneLocation>
<sequence>MTTRSRPAVGAVVVLVVAVLGTVAADAAGAPRVAAPATAPAWDCHHQPELPYKLHAKSARIFAKPTRKAPVVGVLYPRHRIKVHGHRRGWVRLTDRTTRVTGYVPDRYVHRDVRTCPAS</sequence>
<gene>
    <name evidence="3" type="ORF">HUT08_36485</name>
</gene>
<dbReference type="Proteomes" id="UP000509303">
    <property type="component" value="Plasmid unnamed"/>
</dbReference>
<dbReference type="EMBL" id="CP054930">
    <property type="protein sequence ID" value="QKW55031.1"/>
    <property type="molecule type" value="Genomic_DNA"/>
</dbReference>
<dbReference type="InterPro" id="IPR003646">
    <property type="entry name" value="SH3-like_bac-type"/>
</dbReference>
<feature type="signal peptide" evidence="1">
    <location>
        <begin position="1"/>
        <end position="27"/>
    </location>
</feature>
<accession>A0A7H8NKF5</accession>
<keyword evidence="3" id="KW-0614">Plasmid</keyword>
<evidence type="ECO:0000313" key="4">
    <source>
        <dbReference type="Proteomes" id="UP000509303"/>
    </source>
</evidence>
<dbReference type="Pfam" id="PF08239">
    <property type="entry name" value="SH3_3"/>
    <property type="match status" value="1"/>
</dbReference>
<evidence type="ECO:0000259" key="2">
    <source>
        <dbReference type="Pfam" id="PF08239"/>
    </source>
</evidence>